<protein>
    <recommendedName>
        <fullName evidence="4">DUF308 domain-containing protein</fullName>
    </recommendedName>
</protein>
<accession>A0A7X0NFM2</accession>
<dbReference type="RefSeq" id="WP_184423406.1">
    <property type="nucleotide sequence ID" value="NZ_AP027362.1"/>
</dbReference>
<evidence type="ECO:0008006" key="4">
    <source>
        <dbReference type="Google" id="ProtNLM"/>
    </source>
</evidence>
<evidence type="ECO:0000256" key="1">
    <source>
        <dbReference type="SAM" id="Phobius"/>
    </source>
</evidence>
<dbReference type="EMBL" id="JACHHU010000006">
    <property type="protein sequence ID" value="MBB6542583.1"/>
    <property type="molecule type" value="Genomic_DNA"/>
</dbReference>
<feature type="transmembrane region" description="Helical" evidence="1">
    <location>
        <begin position="77"/>
        <end position="99"/>
    </location>
</feature>
<keyword evidence="1" id="KW-0812">Transmembrane</keyword>
<dbReference type="Proteomes" id="UP000537141">
    <property type="component" value="Unassembled WGS sequence"/>
</dbReference>
<dbReference type="InterPro" id="IPR053824">
    <property type="entry name" value="DUF7010"/>
</dbReference>
<keyword evidence="3" id="KW-1185">Reference proteome</keyword>
<feature type="transmembrane region" description="Helical" evidence="1">
    <location>
        <begin position="44"/>
        <end position="65"/>
    </location>
</feature>
<evidence type="ECO:0000313" key="3">
    <source>
        <dbReference type="Proteomes" id="UP000537141"/>
    </source>
</evidence>
<sequence length="182" mass="20171">MNFNDAQADMNFSYYGGCTGVMISGFVWCIAGTVGLLYSNQVSMLTLFFGGMVIFPLSVLLAKRLKRSGKHSAENPLGKLALESTIILFVGLFIAFYVAKLQVEWFYPIMLMTIGVRYLTFNTLYGLKLYWVLGALLMFSGMFCLLLGVNFITGAFIGGITEVLFSVVIFYESKTLTENNSA</sequence>
<organism evidence="2 3">
    <name type="scientific">Thalassotalea piscium</name>
    <dbReference type="NCBI Taxonomy" id="1230533"/>
    <lineage>
        <taxon>Bacteria</taxon>
        <taxon>Pseudomonadati</taxon>
        <taxon>Pseudomonadota</taxon>
        <taxon>Gammaproteobacteria</taxon>
        <taxon>Alteromonadales</taxon>
        <taxon>Colwelliaceae</taxon>
        <taxon>Thalassotalea</taxon>
    </lineage>
</organism>
<gene>
    <name evidence="2" type="ORF">HNQ55_001082</name>
</gene>
<reference evidence="2 3" key="1">
    <citation type="submission" date="2020-08" db="EMBL/GenBank/DDBJ databases">
        <title>Genomic Encyclopedia of Type Strains, Phase IV (KMG-IV): sequencing the most valuable type-strain genomes for metagenomic binning, comparative biology and taxonomic classification.</title>
        <authorList>
            <person name="Goeker M."/>
        </authorList>
    </citation>
    <scope>NUCLEOTIDE SEQUENCE [LARGE SCALE GENOMIC DNA]</scope>
    <source>
        <strain evidence="2 3">DSM 26287</strain>
    </source>
</reference>
<dbReference type="Pfam" id="PF22765">
    <property type="entry name" value="DUF7010"/>
    <property type="match status" value="1"/>
</dbReference>
<name>A0A7X0NFM2_9GAMM</name>
<proteinExistence type="predicted"/>
<dbReference type="AlphaFoldDB" id="A0A7X0NFM2"/>
<keyword evidence="1" id="KW-1133">Transmembrane helix</keyword>
<keyword evidence="1" id="KW-0472">Membrane</keyword>
<evidence type="ECO:0000313" key="2">
    <source>
        <dbReference type="EMBL" id="MBB6542583.1"/>
    </source>
</evidence>
<feature type="transmembrane region" description="Helical" evidence="1">
    <location>
        <begin position="12"/>
        <end position="38"/>
    </location>
</feature>
<comment type="caution">
    <text evidence="2">The sequence shown here is derived from an EMBL/GenBank/DDBJ whole genome shotgun (WGS) entry which is preliminary data.</text>
</comment>